<evidence type="ECO:0000313" key="7">
    <source>
        <dbReference type="Proteomes" id="UP000325105"/>
    </source>
</evidence>
<protein>
    <submittedName>
        <fullName evidence="6">TonB-dependent SusC/RagA subfamily outer membrane receptor</fullName>
    </submittedName>
</protein>
<keyword evidence="1" id="KW-0813">Transport</keyword>
<organism evidence="6 7">
    <name type="scientific">Sphingobacterium allocomposti</name>
    <dbReference type="NCBI Taxonomy" id="415956"/>
    <lineage>
        <taxon>Bacteria</taxon>
        <taxon>Pseudomonadati</taxon>
        <taxon>Bacteroidota</taxon>
        <taxon>Sphingobacteriia</taxon>
        <taxon>Sphingobacteriales</taxon>
        <taxon>Sphingobacteriaceae</taxon>
        <taxon>Sphingobacterium</taxon>
    </lineage>
</organism>
<dbReference type="InterPro" id="IPR037066">
    <property type="entry name" value="Plug_dom_sf"/>
</dbReference>
<keyword evidence="6" id="KW-0675">Receptor</keyword>
<keyword evidence="1" id="KW-1134">Transmembrane beta strand</keyword>
<dbReference type="InterPro" id="IPR012910">
    <property type="entry name" value="Plug_dom"/>
</dbReference>
<dbReference type="InterPro" id="IPR052173">
    <property type="entry name" value="Beta-lactam_resp_regulator"/>
</dbReference>
<evidence type="ECO:0000256" key="2">
    <source>
        <dbReference type="SAM" id="MobiDB-lite"/>
    </source>
</evidence>
<dbReference type="Pfam" id="PF05569">
    <property type="entry name" value="Peptidase_M56"/>
    <property type="match status" value="1"/>
</dbReference>
<dbReference type="Gene3D" id="2.170.130.10">
    <property type="entry name" value="TonB-dependent receptor, plug domain"/>
    <property type="match status" value="2"/>
</dbReference>
<dbReference type="RefSeq" id="WP_148908215.1">
    <property type="nucleotide sequence ID" value="NZ_VNHX01000006.1"/>
</dbReference>
<sequence>MDSLLTYIVQVNMLLAMLYMGYILLLKDLTFYSLNRIYFIIGAGFSLLYPFLDIKALFRRHAEPIGELIDFFPTFSTGPDNVSIYTLENLIYAFLGMGVLVFTGKLLIQLVSLLRIHHHSVDASWKSYLYRNVFFPIVPFSFLNKIYVNKDQHQELELQDIFEHENIHVKGLHTIDILLFEIVLISCWYNPLVWLMRRAVRQNLEFLTDQQVLSNGIDRQTYQYSLLHVSKQGMAVGISNRFNFKLLKKRIMMMNKRRSSRLALSKYAFLLPVIIFFAGAFTVSKADDHIAGAVQTAKQTDLEDIFKQDSALPIKREDTTPGAFVEGLPIDTIGGGGESRTDSTNSVAGTRMAGDRIVATIGAVPLVTERDTLDLRASKKRVRLSGENAPLLIIDGKIDLKRDFEAIDPNSIQEIHVLKGTAALTKYGAQAKDGAIEMTTKGYAATLSGKVEKLKLERDTVRLRSVVVKGYKSNGTQNAAQPDTSKAKAIIFRGVKKDGAQPLIVVDGVAQAKAYDLGKDISPDKIESITVVKDASAEHLYGEKGKDGVIMITTKAGKRSSVKRDVTYTDDDVFFVDGTPVSKNEFKAVPEKDIATIETSGDPDKGGRRIEIKTR</sequence>
<dbReference type="CDD" id="cd07341">
    <property type="entry name" value="M56_BlaR1_MecR1_like"/>
    <property type="match status" value="1"/>
</dbReference>
<dbReference type="PANTHER" id="PTHR34978:SF3">
    <property type="entry name" value="SLR0241 PROTEIN"/>
    <property type="match status" value="1"/>
</dbReference>
<keyword evidence="1 3" id="KW-0472">Membrane</keyword>
<feature type="domain" description="Peptidase M56" evidence="4">
    <location>
        <begin position="128"/>
        <end position="254"/>
    </location>
</feature>
<dbReference type="PANTHER" id="PTHR34978">
    <property type="entry name" value="POSSIBLE SENSOR-TRANSDUCER PROTEIN BLAR"/>
    <property type="match status" value="1"/>
</dbReference>
<proteinExistence type="inferred from homology"/>
<feature type="transmembrane region" description="Helical" evidence="3">
    <location>
        <begin position="90"/>
        <end position="116"/>
    </location>
</feature>
<feature type="transmembrane region" description="Helical" evidence="3">
    <location>
        <begin position="177"/>
        <end position="196"/>
    </location>
</feature>
<evidence type="ECO:0000259" key="5">
    <source>
        <dbReference type="Pfam" id="PF07715"/>
    </source>
</evidence>
<evidence type="ECO:0000256" key="3">
    <source>
        <dbReference type="SAM" id="Phobius"/>
    </source>
</evidence>
<dbReference type="PROSITE" id="PS52016">
    <property type="entry name" value="TONB_DEPENDENT_REC_3"/>
    <property type="match status" value="1"/>
</dbReference>
<feature type="transmembrane region" description="Helical" evidence="3">
    <location>
        <begin position="37"/>
        <end position="58"/>
    </location>
</feature>
<dbReference type="InterPro" id="IPR039426">
    <property type="entry name" value="TonB-dep_rcpt-like"/>
</dbReference>
<evidence type="ECO:0000313" key="6">
    <source>
        <dbReference type="EMBL" id="TYP96431.1"/>
    </source>
</evidence>
<comment type="similarity">
    <text evidence="1">Belongs to the TonB-dependent receptor family.</text>
</comment>
<keyword evidence="1 3" id="KW-0812">Transmembrane</keyword>
<dbReference type="AlphaFoldDB" id="A0A5S5DKH9"/>
<dbReference type="OrthoDB" id="649093at2"/>
<feature type="domain" description="TonB-dependent receptor plug" evidence="5">
    <location>
        <begin position="480"/>
        <end position="548"/>
    </location>
</feature>
<feature type="transmembrane region" description="Helical" evidence="3">
    <location>
        <begin position="128"/>
        <end position="148"/>
    </location>
</feature>
<dbReference type="GO" id="GO:0009279">
    <property type="term" value="C:cell outer membrane"/>
    <property type="evidence" value="ECO:0007669"/>
    <property type="project" value="UniProtKB-SubCell"/>
</dbReference>
<accession>A0A5S5DKH9</accession>
<dbReference type="EMBL" id="VNHX01000006">
    <property type="protein sequence ID" value="TYP96431.1"/>
    <property type="molecule type" value="Genomic_DNA"/>
</dbReference>
<evidence type="ECO:0000256" key="1">
    <source>
        <dbReference type="PROSITE-ProRule" id="PRU01360"/>
    </source>
</evidence>
<gene>
    <name evidence="6" type="ORF">BC792_106142</name>
</gene>
<feature type="transmembrane region" description="Helical" evidence="3">
    <location>
        <begin position="6"/>
        <end position="25"/>
    </location>
</feature>
<dbReference type="InterPro" id="IPR008756">
    <property type="entry name" value="Peptidase_M56"/>
</dbReference>
<dbReference type="Pfam" id="PF07715">
    <property type="entry name" value="Plug"/>
    <property type="match status" value="1"/>
</dbReference>
<feature type="region of interest" description="Disordered" evidence="2">
    <location>
        <begin position="594"/>
        <end position="615"/>
    </location>
</feature>
<dbReference type="Proteomes" id="UP000325105">
    <property type="component" value="Unassembled WGS sequence"/>
</dbReference>
<evidence type="ECO:0000259" key="4">
    <source>
        <dbReference type="Pfam" id="PF05569"/>
    </source>
</evidence>
<comment type="caution">
    <text evidence="6">The sequence shown here is derived from an EMBL/GenBank/DDBJ whole genome shotgun (WGS) entry which is preliminary data.</text>
</comment>
<feature type="transmembrane region" description="Helical" evidence="3">
    <location>
        <begin position="262"/>
        <end position="281"/>
    </location>
</feature>
<reference evidence="6 7" key="1">
    <citation type="submission" date="2019-07" db="EMBL/GenBank/DDBJ databases">
        <title>Genomic Encyclopedia of Archaeal and Bacterial Type Strains, Phase II (KMG-II): from individual species to whole genera.</title>
        <authorList>
            <person name="Goeker M."/>
        </authorList>
    </citation>
    <scope>NUCLEOTIDE SEQUENCE [LARGE SCALE GENOMIC DNA]</scope>
    <source>
        <strain evidence="6 7">DSM 18850</strain>
    </source>
</reference>
<comment type="subcellular location">
    <subcellularLocation>
        <location evidence="1">Cell outer membrane</location>
        <topology evidence="1">Multi-pass membrane protein</topology>
    </subcellularLocation>
</comment>
<name>A0A5S5DKH9_9SPHI</name>
<feature type="compositionally biased region" description="Basic and acidic residues" evidence="2">
    <location>
        <begin position="602"/>
        <end position="615"/>
    </location>
</feature>
<dbReference type="SUPFAM" id="SSF56935">
    <property type="entry name" value="Porins"/>
    <property type="match status" value="2"/>
</dbReference>
<keyword evidence="3" id="KW-1133">Transmembrane helix</keyword>
<keyword evidence="7" id="KW-1185">Reference proteome</keyword>
<keyword evidence="1" id="KW-0998">Cell outer membrane</keyword>